<dbReference type="AlphaFoldDB" id="A0AAN8JYZ5"/>
<evidence type="ECO:0000256" key="5">
    <source>
        <dbReference type="SAM" id="MobiDB-lite"/>
    </source>
</evidence>
<feature type="compositionally biased region" description="Basic and acidic residues" evidence="5">
    <location>
        <begin position="131"/>
        <end position="146"/>
    </location>
</feature>
<feature type="region of interest" description="Disordered" evidence="5">
    <location>
        <begin position="1018"/>
        <end position="1046"/>
    </location>
</feature>
<dbReference type="GO" id="GO:0010997">
    <property type="term" value="F:anaphase-promoting complex binding"/>
    <property type="evidence" value="ECO:0007669"/>
    <property type="project" value="TreeGrafter"/>
</dbReference>
<keyword evidence="7" id="KW-1185">Reference proteome</keyword>
<feature type="compositionally biased region" description="Basic and acidic residues" evidence="5">
    <location>
        <begin position="74"/>
        <end position="85"/>
    </location>
</feature>
<feature type="region of interest" description="Disordered" evidence="5">
    <location>
        <begin position="201"/>
        <end position="222"/>
    </location>
</feature>
<dbReference type="InterPro" id="IPR024146">
    <property type="entry name" value="Claspin"/>
</dbReference>
<feature type="region of interest" description="Disordered" evidence="5">
    <location>
        <begin position="1"/>
        <end position="189"/>
    </location>
</feature>
<dbReference type="GO" id="GO:0007095">
    <property type="term" value="P:mitotic G2 DNA damage checkpoint signaling"/>
    <property type="evidence" value="ECO:0007669"/>
    <property type="project" value="TreeGrafter"/>
</dbReference>
<comment type="subcellular location">
    <subcellularLocation>
        <location evidence="1">Nucleus</location>
    </subcellularLocation>
</comment>
<keyword evidence="4" id="KW-0175">Coiled coil</keyword>
<name>A0AAN8JYZ5_PATCE</name>
<proteinExistence type="predicted"/>
<evidence type="ECO:0000313" key="6">
    <source>
        <dbReference type="EMBL" id="KAK6181568.1"/>
    </source>
</evidence>
<feature type="compositionally biased region" description="Basic and acidic residues" evidence="5">
    <location>
        <begin position="206"/>
        <end position="217"/>
    </location>
</feature>
<evidence type="ECO:0000256" key="3">
    <source>
        <dbReference type="ARBA" id="ARBA00023242"/>
    </source>
</evidence>
<feature type="region of interest" description="Disordered" evidence="5">
    <location>
        <begin position="283"/>
        <end position="360"/>
    </location>
</feature>
<keyword evidence="3" id="KW-0539">Nucleus</keyword>
<feature type="coiled-coil region" evidence="4">
    <location>
        <begin position="539"/>
        <end position="570"/>
    </location>
</feature>
<feature type="compositionally biased region" description="Acidic residues" evidence="5">
    <location>
        <begin position="584"/>
        <end position="602"/>
    </location>
</feature>
<feature type="compositionally biased region" description="Basic and acidic residues" evidence="5">
    <location>
        <begin position="1"/>
        <end position="37"/>
    </location>
</feature>
<evidence type="ECO:0000256" key="2">
    <source>
        <dbReference type="ARBA" id="ARBA00022553"/>
    </source>
</evidence>
<dbReference type="Proteomes" id="UP001347796">
    <property type="component" value="Unassembled WGS sequence"/>
</dbReference>
<feature type="compositionally biased region" description="Acidic residues" evidence="5">
    <location>
        <begin position="1033"/>
        <end position="1045"/>
    </location>
</feature>
<keyword evidence="2" id="KW-0597">Phosphoprotein</keyword>
<gene>
    <name evidence="6" type="ORF">SNE40_009396</name>
</gene>
<feature type="compositionally biased region" description="Acidic residues" evidence="5">
    <location>
        <begin position="609"/>
        <end position="635"/>
    </location>
</feature>
<feature type="compositionally biased region" description="Basic and acidic residues" evidence="5">
    <location>
        <begin position="873"/>
        <end position="896"/>
    </location>
</feature>
<protein>
    <recommendedName>
        <fullName evidence="8">Claspin</fullName>
    </recommendedName>
</protein>
<feature type="compositionally biased region" description="Polar residues" evidence="5">
    <location>
        <begin position="288"/>
        <end position="330"/>
    </location>
</feature>
<dbReference type="EMBL" id="JAZGQO010000007">
    <property type="protein sequence ID" value="KAK6181568.1"/>
    <property type="molecule type" value="Genomic_DNA"/>
</dbReference>
<evidence type="ECO:0008006" key="8">
    <source>
        <dbReference type="Google" id="ProtNLM"/>
    </source>
</evidence>
<reference evidence="6 7" key="1">
    <citation type="submission" date="2024-01" db="EMBL/GenBank/DDBJ databases">
        <title>The genome of the rayed Mediterranean limpet Patella caerulea (Linnaeus, 1758).</title>
        <authorList>
            <person name="Anh-Thu Weber A."/>
            <person name="Halstead-Nussloch G."/>
        </authorList>
    </citation>
    <scope>NUCLEOTIDE SEQUENCE [LARGE SCALE GENOMIC DNA]</scope>
    <source>
        <strain evidence="6">AATW-2023a</strain>
        <tissue evidence="6">Whole specimen</tissue>
    </source>
</reference>
<feature type="compositionally biased region" description="Acidic residues" evidence="5">
    <location>
        <begin position="175"/>
        <end position="187"/>
    </location>
</feature>
<evidence type="ECO:0000313" key="7">
    <source>
        <dbReference type="Proteomes" id="UP001347796"/>
    </source>
</evidence>
<accession>A0AAN8JYZ5</accession>
<sequence length="1218" mass="137023">MVGVIIEERGEHEASRASDVKGDCDKTDSGMDDESIKTDSPLAADSDSEDEVIVTKKPKKKMIMEDSDDEDDDSNKKTESLKDNAEENSNDTEIFKKTKSANEVLDEVMNEINNSDTVESESETDLNTEVKASEDKTDRKSEKLVFDNDIFDAEESSDDDEEKDKKENDNNSESSDGEGDEGFDEDNLDPKLLAKLKKLKGAGKQLTRESKQRKAKDAALSIHSESQRILRESGVNLPYHQPAPKSLNDFLARASKKQAQYKCLKSIRDNKNAKVIEETLSEKKEHVTTQISPKPSSSKLNTSFDDLSITETSNKSQQKTEQSTVNTSEGGETLLTFDSGDELPDISGELPIKPIRKTSDSENPKLISNCNLGTTDVTNSAIVNKNTSIVDSMDFSSDCLKDDSDDEGVDKVTECLEENVISNTESNNVVSKTPKQLILSRLNLNMEDMPKLSGDTESIIIFEEENVTPKNPELCKFMDRFMEHSKKKKKLKSKDVDISIIQKESDGINKEELKLNSFTYHVEEEEPVTPDCEVPGAKLLSLKEKLQAAMKVKREQSRQKRQEMYALENEEGFDVSGDEECILDDDAEMTDGSDTDVEDDEFDKQFGDAEFDDEEQVENPFADDEAEEDNDDGGEETMKLQLDTSDEEDDEPIKTYRSQKNAVISDEEESRDAGMQNIDANDDVDKEDVEAVELSPLSKHLNSHTPKVSRKCSLTMPIENTQDLYDDTQDIYPTDTQPSQSLNFLLEDSQSQMLDADGFLKVRSSSKQATRRSLGVEDDLPNNTQNNMDELLGLCSGRFAATQNTKTSSKSLFNDDVQPTQDGGNMDELLGLCSGVFAATGVEKSQGIKRKLEDDDEDSDTSLKLLSEDEDDIKNTDDGSDKEDVNNDDVSKKMEDNSDSDEDVPNIIIKSKKKKGFKNKFGKLRAEFVDEEAELSGSEYESDEDLDIDEDDDILMEEEGDKDNPITETELRDQVGRAHLKQVIDEDKRELMRFQEMYLPDGDLHTEGAGRMRRFRWSNMDDESQQDMFGQDSDAEGEDGDEEATEELKWRMERFKREKFLEEQKENEEKVEEESQGEESQIMKFGKCFLQKKDPVGSKNPLQRSVSLPVNSSKTIEPTFVKPSLKTTKRGSFLNRSKEALAKIAVHTKAKMNPNATKHSRNFVFQVISPEKEKSEPQLPLPKTTPNSVVKKPPAKRQKLDSKPSKNNTSSIFKLLEK</sequence>
<evidence type="ECO:0000256" key="4">
    <source>
        <dbReference type="SAM" id="Coils"/>
    </source>
</evidence>
<feature type="region of interest" description="Disordered" evidence="5">
    <location>
        <begin position="584"/>
        <end position="684"/>
    </location>
</feature>
<dbReference type="GO" id="GO:0005634">
    <property type="term" value="C:nucleus"/>
    <property type="evidence" value="ECO:0007669"/>
    <property type="project" value="UniProtKB-SubCell"/>
</dbReference>
<feature type="region of interest" description="Disordered" evidence="5">
    <location>
        <begin position="849"/>
        <end position="904"/>
    </location>
</feature>
<evidence type="ECO:0000256" key="1">
    <source>
        <dbReference type="ARBA" id="ARBA00004123"/>
    </source>
</evidence>
<dbReference type="GO" id="GO:0033314">
    <property type="term" value="P:mitotic DNA replication checkpoint signaling"/>
    <property type="evidence" value="ECO:0007669"/>
    <property type="project" value="TreeGrafter"/>
</dbReference>
<feature type="region of interest" description="Disordered" evidence="5">
    <location>
        <begin position="1151"/>
        <end position="1218"/>
    </location>
</feature>
<dbReference type="PANTHER" id="PTHR14396">
    <property type="entry name" value="CLASPIN"/>
    <property type="match status" value="1"/>
</dbReference>
<organism evidence="6 7">
    <name type="scientific">Patella caerulea</name>
    <name type="common">Rayed Mediterranean limpet</name>
    <dbReference type="NCBI Taxonomy" id="87958"/>
    <lineage>
        <taxon>Eukaryota</taxon>
        <taxon>Metazoa</taxon>
        <taxon>Spiralia</taxon>
        <taxon>Lophotrochozoa</taxon>
        <taxon>Mollusca</taxon>
        <taxon>Gastropoda</taxon>
        <taxon>Patellogastropoda</taxon>
        <taxon>Patelloidea</taxon>
        <taxon>Patellidae</taxon>
        <taxon>Patella</taxon>
    </lineage>
</organism>
<comment type="caution">
    <text evidence="6">The sequence shown here is derived from an EMBL/GenBank/DDBJ whole genome shotgun (WGS) entry which is preliminary data.</text>
</comment>
<feature type="compositionally biased region" description="Acidic residues" evidence="5">
    <location>
        <begin position="149"/>
        <end position="162"/>
    </location>
</feature>
<dbReference type="PANTHER" id="PTHR14396:SF10">
    <property type="entry name" value="CLASPIN"/>
    <property type="match status" value="1"/>
</dbReference>